<feature type="compositionally biased region" description="Low complexity" evidence="1">
    <location>
        <begin position="140"/>
        <end position="163"/>
    </location>
</feature>
<feature type="region of interest" description="Disordered" evidence="1">
    <location>
        <begin position="206"/>
        <end position="233"/>
    </location>
</feature>
<feature type="region of interest" description="Disordered" evidence="1">
    <location>
        <begin position="427"/>
        <end position="461"/>
    </location>
</feature>
<evidence type="ECO:0000313" key="3">
    <source>
        <dbReference type="Proteomes" id="UP000762676"/>
    </source>
</evidence>
<protein>
    <submittedName>
        <fullName evidence="2">Uncharacterized protein</fullName>
    </submittedName>
</protein>
<dbReference type="AlphaFoldDB" id="A0AAV4GUX4"/>
<sequence>MATDTDRIAGIISCPGDSLPTTVTELITVTQPTTVTELITTTAPIHKVPRGAVEPPGTPPGKGASDAGSSSLARLQTPTSCSAVSFSSPTKITGVATIILPPHQTFSPQAPSSSPTLCSPLTAPQTSLAAASLPQSPHNSPSTKPSTTSTSSSPTSSPLPETLPGCIITSQASQCHQTVAYKQTAPSSGTTVIDLNLCHTVHTDFNNNNNNNNNKNNSNNNNNNSDTTTVNKKSADITRKLTGTNITSCENNSNSLVSAFANNISIKNINPSVHHNTSINREEFEKFPSTPLKSLEEFLNTQLPFDIGKEVEREDVFPDTNDTYNQHNCKCAGGKDIASTLKFDPGNSIYSHLPAPVLPPFSSVFNEQSTLSYPSSISLYSSNPHYHHMRSDNEEEMTTTPCLSNTDTDIMVNMNPAFALTRSDSGFGTNSSYSSSSRTNSSSSYCSSNSSSMDLDCEEPWGTDLAEERNYTDLTSVRSVCPEQGQ</sequence>
<feature type="compositionally biased region" description="Low complexity" evidence="1">
    <location>
        <begin position="206"/>
        <end position="225"/>
    </location>
</feature>
<proteinExistence type="predicted"/>
<evidence type="ECO:0000256" key="1">
    <source>
        <dbReference type="SAM" id="MobiDB-lite"/>
    </source>
</evidence>
<organism evidence="2 3">
    <name type="scientific">Elysia marginata</name>
    <dbReference type="NCBI Taxonomy" id="1093978"/>
    <lineage>
        <taxon>Eukaryota</taxon>
        <taxon>Metazoa</taxon>
        <taxon>Spiralia</taxon>
        <taxon>Lophotrochozoa</taxon>
        <taxon>Mollusca</taxon>
        <taxon>Gastropoda</taxon>
        <taxon>Heterobranchia</taxon>
        <taxon>Euthyneura</taxon>
        <taxon>Panpulmonata</taxon>
        <taxon>Sacoglossa</taxon>
        <taxon>Placobranchoidea</taxon>
        <taxon>Plakobranchidae</taxon>
        <taxon>Elysia</taxon>
    </lineage>
</organism>
<feature type="compositionally biased region" description="Polar residues" evidence="1">
    <location>
        <begin position="130"/>
        <end position="139"/>
    </location>
</feature>
<dbReference type="Proteomes" id="UP000762676">
    <property type="component" value="Unassembled WGS sequence"/>
</dbReference>
<dbReference type="EMBL" id="BMAT01008623">
    <property type="protein sequence ID" value="GFR89308.1"/>
    <property type="molecule type" value="Genomic_DNA"/>
</dbReference>
<gene>
    <name evidence="2" type="ORF">ElyMa_004274700</name>
</gene>
<accession>A0AAV4GUX4</accession>
<name>A0AAV4GUX4_9GAST</name>
<comment type="caution">
    <text evidence="2">The sequence shown here is derived from an EMBL/GenBank/DDBJ whole genome shotgun (WGS) entry which is preliminary data.</text>
</comment>
<keyword evidence="3" id="KW-1185">Reference proteome</keyword>
<feature type="region of interest" description="Disordered" evidence="1">
    <location>
        <begin position="130"/>
        <end position="163"/>
    </location>
</feature>
<reference evidence="2 3" key="1">
    <citation type="journal article" date="2021" name="Elife">
        <title>Chloroplast acquisition without the gene transfer in kleptoplastic sea slugs, Plakobranchus ocellatus.</title>
        <authorList>
            <person name="Maeda T."/>
            <person name="Takahashi S."/>
            <person name="Yoshida T."/>
            <person name="Shimamura S."/>
            <person name="Takaki Y."/>
            <person name="Nagai Y."/>
            <person name="Toyoda A."/>
            <person name="Suzuki Y."/>
            <person name="Arimoto A."/>
            <person name="Ishii H."/>
            <person name="Satoh N."/>
            <person name="Nishiyama T."/>
            <person name="Hasebe M."/>
            <person name="Maruyama T."/>
            <person name="Minagawa J."/>
            <person name="Obokata J."/>
            <person name="Shigenobu S."/>
        </authorList>
    </citation>
    <scope>NUCLEOTIDE SEQUENCE [LARGE SCALE GENOMIC DNA]</scope>
</reference>
<evidence type="ECO:0000313" key="2">
    <source>
        <dbReference type="EMBL" id="GFR89308.1"/>
    </source>
</evidence>
<feature type="compositionally biased region" description="Low complexity" evidence="1">
    <location>
        <begin position="427"/>
        <end position="452"/>
    </location>
</feature>
<feature type="region of interest" description="Disordered" evidence="1">
    <location>
        <begin position="46"/>
        <end position="74"/>
    </location>
</feature>